<protein>
    <submittedName>
        <fullName evidence="2">PIF1-like helicase</fullName>
    </submittedName>
</protein>
<dbReference type="EMBL" id="CM001220">
    <property type="protein sequence ID" value="KEH29149.1"/>
    <property type="molecule type" value="Genomic_DNA"/>
</dbReference>
<dbReference type="InterPro" id="IPR049163">
    <property type="entry name" value="Pif1-like_2B_dom"/>
</dbReference>
<sequence length="80" mass="9104">MRILHGARESEIEERKLFSDWILGIGDGTVWEINDVDINTPEFLSTIVASGLPNQKLRLKVGVPVMLLRNIDEFGIVQWN</sequence>
<dbReference type="HOGENOM" id="CLU_2593389_0_0_1"/>
<evidence type="ECO:0000313" key="3">
    <source>
        <dbReference type="EnsemblPlants" id="KEH29149"/>
    </source>
</evidence>
<dbReference type="Pfam" id="PF21530">
    <property type="entry name" value="Pif1_2B_dom"/>
    <property type="match status" value="1"/>
</dbReference>
<accession>A0A072UHB2</accession>
<keyword evidence="2" id="KW-0547">Nucleotide-binding</keyword>
<reference evidence="2 4" key="1">
    <citation type="journal article" date="2011" name="Nature">
        <title>The Medicago genome provides insight into the evolution of rhizobial symbioses.</title>
        <authorList>
            <person name="Young N.D."/>
            <person name="Debelle F."/>
            <person name="Oldroyd G.E."/>
            <person name="Geurts R."/>
            <person name="Cannon S.B."/>
            <person name="Udvardi M.K."/>
            <person name="Benedito V.A."/>
            <person name="Mayer K.F."/>
            <person name="Gouzy J."/>
            <person name="Schoof H."/>
            <person name="Van de Peer Y."/>
            <person name="Proost S."/>
            <person name="Cook D.R."/>
            <person name="Meyers B.C."/>
            <person name="Spannagl M."/>
            <person name="Cheung F."/>
            <person name="De Mita S."/>
            <person name="Krishnakumar V."/>
            <person name="Gundlach H."/>
            <person name="Zhou S."/>
            <person name="Mudge J."/>
            <person name="Bharti A.K."/>
            <person name="Murray J.D."/>
            <person name="Naoumkina M.A."/>
            <person name="Rosen B."/>
            <person name="Silverstein K.A."/>
            <person name="Tang H."/>
            <person name="Rombauts S."/>
            <person name="Zhao P.X."/>
            <person name="Zhou P."/>
            <person name="Barbe V."/>
            <person name="Bardou P."/>
            <person name="Bechner M."/>
            <person name="Bellec A."/>
            <person name="Berger A."/>
            <person name="Berges H."/>
            <person name="Bidwell S."/>
            <person name="Bisseling T."/>
            <person name="Choisne N."/>
            <person name="Couloux A."/>
            <person name="Denny R."/>
            <person name="Deshpande S."/>
            <person name="Dai X."/>
            <person name="Doyle J.J."/>
            <person name="Dudez A.M."/>
            <person name="Farmer A.D."/>
            <person name="Fouteau S."/>
            <person name="Franken C."/>
            <person name="Gibelin C."/>
            <person name="Gish J."/>
            <person name="Goldstein S."/>
            <person name="Gonzalez A.J."/>
            <person name="Green P.J."/>
            <person name="Hallab A."/>
            <person name="Hartog M."/>
            <person name="Hua A."/>
            <person name="Humphray S.J."/>
            <person name="Jeong D.H."/>
            <person name="Jing Y."/>
            <person name="Jocker A."/>
            <person name="Kenton S.M."/>
            <person name="Kim D.J."/>
            <person name="Klee K."/>
            <person name="Lai H."/>
            <person name="Lang C."/>
            <person name="Lin S."/>
            <person name="Macmil S.L."/>
            <person name="Magdelenat G."/>
            <person name="Matthews L."/>
            <person name="McCorrison J."/>
            <person name="Monaghan E.L."/>
            <person name="Mun J.H."/>
            <person name="Najar F.Z."/>
            <person name="Nicholson C."/>
            <person name="Noirot C."/>
            <person name="O'Bleness M."/>
            <person name="Paule C.R."/>
            <person name="Poulain J."/>
            <person name="Prion F."/>
            <person name="Qin B."/>
            <person name="Qu C."/>
            <person name="Retzel E.F."/>
            <person name="Riddle C."/>
            <person name="Sallet E."/>
            <person name="Samain S."/>
            <person name="Samson N."/>
            <person name="Sanders I."/>
            <person name="Saurat O."/>
            <person name="Scarpelli C."/>
            <person name="Schiex T."/>
            <person name="Segurens B."/>
            <person name="Severin A.J."/>
            <person name="Sherrier D.J."/>
            <person name="Shi R."/>
            <person name="Sims S."/>
            <person name="Singer S.R."/>
            <person name="Sinharoy S."/>
            <person name="Sterck L."/>
            <person name="Viollet A."/>
            <person name="Wang B.B."/>
            <person name="Wang K."/>
            <person name="Wang M."/>
            <person name="Wang X."/>
            <person name="Warfsmann J."/>
            <person name="Weissenbach J."/>
            <person name="White D.D."/>
            <person name="White J.D."/>
            <person name="Wiley G.B."/>
            <person name="Wincker P."/>
            <person name="Xing Y."/>
            <person name="Yang L."/>
            <person name="Yao Z."/>
            <person name="Ying F."/>
            <person name="Zhai J."/>
            <person name="Zhou L."/>
            <person name="Zuber A."/>
            <person name="Denarie J."/>
            <person name="Dixon R.A."/>
            <person name="May G.D."/>
            <person name="Schwartz D.C."/>
            <person name="Rogers J."/>
            <person name="Quetier F."/>
            <person name="Town C.D."/>
            <person name="Roe B.A."/>
        </authorList>
    </citation>
    <scope>NUCLEOTIDE SEQUENCE [LARGE SCALE GENOMIC DNA]</scope>
    <source>
        <strain evidence="2">A17</strain>
        <strain evidence="3 4">cv. Jemalong A17</strain>
    </source>
</reference>
<dbReference type="GO" id="GO:0004386">
    <property type="term" value="F:helicase activity"/>
    <property type="evidence" value="ECO:0007669"/>
    <property type="project" value="UniProtKB-KW"/>
</dbReference>
<proteinExistence type="predicted"/>
<keyword evidence="2" id="KW-0347">Helicase</keyword>
<feature type="domain" description="DNA helicase Pif1-like 2B" evidence="1">
    <location>
        <begin position="42"/>
        <end position="73"/>
    </location>
</feature>
<dbReference type="EnsemblPlants" id="KEH29149">
    <property type="protein sequence ID" value="KEH29149"/>
    <property type="gene ID" value="MTR_4g026335"/>
</dbReference>
<name>A0A072UHB2_MEDTR</name>
<gene>
    <name evidence="2" type="ordered locus">MTR_4g026335</name>
</gene>
<dbReference type="AlphaFoldDB" id="A0A072UHB2"/>
<dbReference type="Proteomes" id="UP000002051">
    <property type="component" value="Chromosome 4"/>
</dbReference>
<reference evidence="3" key="3">
    <citation type="submission" date="2015-04" db="UniProtKB">
        <authorList>
            <consortium name="EnsemblPlants"/>
        </authorList>
    </citation>
    <scope>IDENTIFICATION</scope>
    <source>
        <strain evidence="3">cv. Jemalong A17</strain>
    </source>
</reference>
<evidence type="ECO:0000259" key="1">
    <source>
        <dbReference type="Pfam" id="PF21530"/>
    </source>
</evidence>
<evidence type="ECO:0000313" key="2">
    <source>
        <dbReference type="EMBL" id="KEH29149.1"/>
    </source>
</evidence>
<keyword evidence="2" id="KW-0067">ATP-binding</keyword>
<keyword evidence="2" id="KW-0378">Hydrolase</keyword>
<keyword evidence="4" id="KW-1185">Reference proteome</keyword>
<organism evidence="2 4">
    <name type="scientific">Medicago truncatula</name>
    <name type="common">Barrel medic</name>
    <name type="synonym">Medicago tribuloides</name>
    <dbReference type="NCBI Taxonomy" id="3880"/>
    <lineage>
        <taxon>Eukaryota</taxon>
        <taxon>Viridiplantae</taxon>
        <taxon>Streptophyta</taxon>
        <taxon>Embryophyta</taxon>
        <taxon>Tracheophyta</taxon>
        <taxon>Spermatophyta</taxon>
        <taxon>Magnoliopsida</taxon>
        <taxon>eudicotyledons</taxon>
        <taxon>Gunneridae</taxon>
        <taxon>Pentapetalae</taxon>
        <taxon>rosids</taxon>
        <taxon>fabids</taxon>
        <taxon>Fabales</taxon>
        <taxon>Fabaceae</taxon>
        <taxon>Papilionoideae</taxon>
        <taxon>50 kb inversion clade</taxon>
        <taxon>NPAAA clade</taxon>
        <taxon>Hologalegina</taxon>
        <taxon>IRL clade</taxon>
        <taxon>Trifolieae</taxon>
        <taxon>Medicago</taxon>
    </lineage>
</organism>
<evidence type="ECO:0000313" key="4">
    <source>
        <dbReference type="Proteomes" id="UP000002051"/>
    </source>
</evidence>
<reference evidence="2 4" key="2">
    <citation type="journal article" date="2014" name="BMC Genomics">
        <title>An improved genome release (version Mt4.0) for the model legume Medicago truncatula.</title>
        <authorList>
            <person name="Tang H."/>
            <person name="Krishnakumar V."/>
            <person name="Bidwell S."/>
            <person name="Rosen B."/>
            <person name="Chan A."/>
            <person name="Zhou S."/>
            <person name="Gentzbittel L."/>
            <person name="Childs K.L."/>
            <person name="Yandell M."/>
            <person name="Gundlach H."/>
            <person name="Mayer K.F."/>
            <person name="Schwartz D.C."/>
            <person name="Town C.D."/>
        </authorList>
    </citation>
    <scope>GENOME REANNOTATION</scope>
    <source>
        <strain evidence="2">A17</strain>
        <strain evidence="3 4">cv. Jemalong A17</strain>
    </source>
</reference>